<dbReference type="STRING" id="1884261.A0A5C3Q0D4"/>
<dbReference type="InterPro" id="IPR005103">
    <property type="entry name" value="AA9_LPMO"/>
</dbReference>
<keyword evidence="3" id="KW-0732">Signal</keyword>
<evidence type="ECO:0000256" key="2">
    <source>
        <dbReference type="RuleBase" id="RU368122"/>
    </source>
</evidence>
<dbReference type="InterPro" id="IPR049892">
    <property type="entry name" value="AA9"/>
</dbReference>
<dbReference type="AlphaFoldDB" id="A0A5C3Q0D4"/>
<keyword evidence="2" id="KW-0136">Cellulose degradation</keyword>
<reference evidence="5 6" key="1">
    <citation type="journal article" date="2019" name="Nat. Ecol. Evol.">
        <title>Megaphylogeny resolves global patterns of mushroom evolution.</title>
        <authorList>
            <person name="Varga T."/>
            <person name="Krizsan K."/>
            <person name="Foldi C."/>
            <person name="Dima B."/>
            <person name="Sanchez-Garcia M."/>
            <person name="Sanchez-Ramirez S."/>
            <person name="Szollosi G.J."/>
            <person name="Szarkandi J.G."/>
            <person name="Papp V."/>
            <person name="Albert L."/>
            <person name="Andreopoulos W."/>
            <person name="Angelini C."/>
            <person name="Antonin V."/>
            <person name="Barry K.W."/>
            <person name="Bougher N.L."/>
            <person name="Buchanan P."/>
            <person name="Buyck B."/>
            <person name="Bense V."/>
            <person name="Catcheside P."/>
            <person name="Chovatia M."/>
            <person name="Cooper J."/>
            <person name="Damon W."/>
            <person name="Desjardin D."/>
            <person name="Finy P."/>
            <person name="Geml J."/>
            <person name="Haridas S."/>
            <person name="Hughes K."/>
            <person name="Justo A."/>
            <person name="Karasinski D."/>
            <person name="Kautmanova I."/>
            <person name="Kiss B."/>
            <person name="Kocsube S."/>
            <person name="Kotiranta H."/>
            <person name="LaButti K.M."/>
            <person name="Lechner B.E."/>
            <person name="Liimatainen K."/>
            <person name="Lipzen A."/>
            <person name="Lukacs Z."/>
            <person name="Mihaltcheva S."/>
            <person name="Morgado L.N."/>
            <person name="Niskanen T."/>
            <person name="Noordeloos M.E."/>
            <person name="Ohm R.A."/>
            <person name="Ortiz-Santana B."/>
            <person name="Ovrebo C."/>
            <person name="Racz N."/>
            <person name="Riley R."/>
            <person name="Savchenko A."/>
            <person name="Shiryaev A."/>
            <person name="Soop K."/>
            <person name="Spirin V."/>
            <person name="Szebenyi C."/>
            <person name="Tomsovsky M."/>
            <person name="Tulloss R.E."/>
            <person name="Uehling J."/>
            <person name="Grigoriev I.V."/>
            <person name="Vagvolgyi C."/>
            <person name="Papp T."/>
            <person name="Martin F.M."/>
            <person name="Miettinen O."/>
            <person name="Hibbett D.S."/>
            <person name="Nagy L.G."/>
        </authorList>
    </citation>
    <scope>NUCLEOTIDE SEQUENCE [LARGE SCALE GENOMIC DNA]</scope>
    <source>
        <strain evidence="5 6">CBS 309.79</strain>
    </source>
</reference>
<dbReference type="GO" id="GO:0005576">
    <property type="term" value="C:extracellular region"/>
    <property type="evidence" value="ECO:0007669"/>
    <property type="project" value="UniProtKB-SubCell"/>
</dbReference>
<dbReference type="GO" id="GO:0030248">
    <property type="term" value="F:cellulose binding"/>
    <property type="evidence" value="ECO:0007669"/>
    <property type="project" value="UniProtKB-UniRule"/>
</dbReference>
<dbReference type="PANTHER" id="PTHR33353">
    <property type="entry name" value="PUTATIVE (AFU_ORTHOLOGUE AFUA_1G12560)-RELATED"/>
    <property type="match status" value="1"/>
</dbReference>
<feature type="chain" id="PRO_5022801434" description="AA9 family lytic polysaccharide monooxygenase" evidence="3">
    <location>
        <begin position="20"/>
        <end position="223"/>
    </location>
</feature>
<keyword evidence="5" id="KW-0378">Hydrolase</keyword>
<dbReference type="GO" id="GO:0030245">
    <property type="term" value="P:cellulose catabolic process"/>
    <property type="evidence" value="ECO:0007669"/>
    <property type="project" value="UniProtKB-UniRule"/>
</dbReference>
<keyword evidence="2" id="KW-0119">Carbohydrate metabolism</keyword>
<dbReference type="OrthoDB" id="3496539at2759"/>
<gene>
    <name evidence="5" type="ORF">BDV98DRAFT_421763</name>
</gene>
<sequence length="223" mass="23255">MKLLSTFWAAVALAQSASAHYIFYQPTTGGQNSSAVIRQPANNGPVEGVNGNNNLRCNANYAPATATMNVAAGSSFTFKSDNTLAHPGPGAIYLGQVPSGQTAATWDGSGANWCKIAEYGITTTPTTFRFVLQDAVEMTASIPASVRPGQYLLRAEHIGLHVSGAPQFYISCAQINITGGGSGSPTKVSIPGYVTATDPALTVNIHWPVPTAYKVPGPAVWRG</sequence>
<evidence type="ECO:0000256" key="3">
    <source>
        <dbReference type="SAM" id="SignalP"/>
    </source>
</evidence>
<evidence type="ECO:0000256" key="1">
    <source>
        <dbReference type="ARBA" id="ARBA00023157"/>
    </source>
</evidence>
<accession>A0A5C3Q0D4</accession>
<dbReference type="CDD" id="cd21175">
    <property type="entry name" value="LPMO_AA9"/>
    <property type="match status" value="1"/>
</dbReference>
<comment type="subcellular location">
    <subcellularLocation>
        <location evidence="2">Secreted</location>
    </subcellularLocation>
</comment>
<protein>
    <recommendedName>
        <fullName evidence="2">AA9 family lytic polysaccharide monooxygenase</fullName>
        <ecNumber evidence="2">1.14.99.56</ecNumber>
    </recommendedName>
    <alternativeName>
        <fullName evidence="2">Endo-beta-1,4-glucanase</fullName>
    </alternativeName>
    <alternativeName>
        <fullName evidence="2">Glycosyl hydrolase 61 family protein</fullName>
    </alternativeName>
</protein>
<dbReference type="EC" id="1.14.99.56" evidence="2"/>
<dbReference type="GO" id="GO:0008810">
    <property type="term" value="F:cellulase activity"/>
    <property type="evidence" value="ECO:0007669"/>
    <property type="project" value="UniProtKB-UniRule"/>
</dbReference>
<organism evidence="5 6">
    <name type="scientific">Pterulicium gracile</name>
    <dbReference type="NCBI Taxonomy" id="1884261"/>
    <lineage>
        <taxon>Eukaryota</taxon>
        <taxon>Fungi</taxon>
        <taxon>Dikarya</taxon>
        <taxon>Basidiomycota</taxon>
        <taxon>Agaricomycotina</taxon>
        <taxon>Agaricomycetes</taxon>
        <taxon>Agaricomycetidae</taxon>
        <taxon>Agaricales</taxon>
        <taxon>Pleurotineae</taxon>
        <taxon>Pterulaceae</taxon>
        <taxon>Pterulicium</taxon>
    </lineage>
</organism>
<feature type="signal peptide" evidence="3">
    <location>
        <begin position="1"/>
        <end position="19"/>
    </location>
</feature>
<comment type="catalytic activity">
    <reaction evidence="2">
        <text>[(1-&gt;4)-beta-D-glucosyl]n+m + reduced acceptor + O2 = 4-dehydro-beta-D-glucosyl-[(1-&gt;4)-beta-D-glucosyl]n-1 + [(1-&gt;4)-beta-D-glucosyl]m + acceptor + H2O.</text>
        <dbReference type="EC" id="1.14.99.56"/>
    </reaction>
</comment>
<evidence type="ECO:0000313" key="6">
    <source>
        <dbReference type="Proteomes" id="UP000305067"/>
    </source>
</evidence>
<name>A0A5C3Q0D4_9AGAR</name>
<keyword evidence="1 2" id="KW-1015">Disulfide bond</keyword>
<keyword evidence="2" id="KW-0964">Secreted</keyword>
<proteinExistence type="predicted"/>
<dbReference type="Pfam" id="PF03443">
    <property type="entry name" value="AA9"/>
    <property type="match status" value="1"/>
</dbReference>
<keyword evidence="6" id="KW-1185">Reference proteome</keyword>
<dbReference type="PANTHER" id="PTHR33353:SF11">
    <property type="entry name" value="GLYCOSYLHYDROLASE FAMILY 61-7 PROTEIN"/>
    <property type="match status" value="1"/>
</dbReference>
<evidence type="ECO:0000259" key="4">
    <source>
        <dbReference type="Pfam" id="PF03443"/>
    </source>
</evidence>
<comment type="domain">
    <text evidence="2">Has a modular structure: an endo-beta-1,4-glucanase catalytic module at the N-terminus, a linker rich in serines and threonines, and a C-terminal carbohydrate-binding module (CBM).</text>
</comment>
<dbReference type="EMBL" id="ML178898">
    <property type="protein sequence ID" value="TFK95261.1"/>
    <property type="molecule type" value="Genomic_DNA"/>
</dbReference>
<comment type="function">
    <text evidence="2">Lytic polysaccharide monooxygenase (LMPO) that depolymerizes crystalline and amorphous polysaccharides via the oxidation of scissile alpha- or beta-(1-4)-glycosidic bonds, yielding C1 and/or C4 oxidation products. Catalysis by LPMOs requires the reduction of the active-site copper from Cu(II) to Cu(I) by a reducing agent and H(2)O(2) or O(2) as a cosubstrate.</text>
</comment>
<evidence type="ECO:0000313" key="5">
    <source>
        <dbReference type="EMBL" id="TFK95261.1"/>
    </source>
</evidence>
<dbReference type="Gene3D" id="2.70.50.70">
    <property type="match status" value="1"/>
</dbReference>
<dbReference type="Proteomes" id="UP000305067">
    <property type="component" value="Unassembled WGS sequence"/>
</dbReference>
<keyword evidence="2" id="KW-0624">Polysaccharide degradation</keyword>
<feature type="domain" description="Auxiliary Activity family 9 catalytic" evidence="4">
    <location>
        <begin position="20"/>
        <end position="213"/>
    </location>
</feature>